<keyword evidence="3" id="KW-1003">Cell membrane</keyword>
<dbReference type="Proteomes" id="UP000266113">
    <property type="component" value="Unassembled WGS sequence"/>
</dbReference>
<feature type="domain" description="Type II secretion system protein GspF" evidence="9">
    <location>
        <begin position="297"/>
        <end position="419"/>
    </location>
</feature>
<accession>A0A398DWG0</accession>
<evidence type="ECO:0000259" key="9">
    <source>
        <dbReference type="Pfam" id="PF00482"/>
    </source>
</evidence>
<dbReference type="InterPro" id="IPR003004">
    <property type="entry name" value="GspF/PilC"/>
</dbReference>
<evidence type="ECO:0000256" key="2">
    <source>
        <dbReference type="ARBA" id="ARBA00005745"/>
    </source>
</evidence>
<evidence type="ECO:0000256" key="8">
    <source>
        <dbReference type="SAM" id="Phobius"/>
    </source>
</evidence>
<dbReference type="Pfam" id="PF00482">
    <property type="entry name" value="T2SSF"/>
    <property type="match status" value="2"/>
</dbReference>
<evidence type="ECO:0000256" key="4">
    <source>
        <dbReference type="ARBA" id="ARBA00022519"/>
    </source>
</evidence>
<keyword evidence="11" id="KW-1185">Reference proteome</keyword>
<keyword evidence="5 8" id="KW-0812">Transmembrane</keyword>
<evidence type="ECO:0000313" key="11">
    <source>
        <dbReference type="Proteomes" id="UP000266113"/>
    </source>
</evidence>
<proteinExistence type="inferred from homology"/>
<evidence type="ECO:0000256" key="1">
    <source>
        <dbReference type="ARBA" id="ARBA00004429"/>
    </source>
</evidence>
<evidence type="ECO:0000256" key="6">
    <source>
        <dbReference type="ARBA" id="ARBA00022989"/>
    </source>
</evidence>
<dbReference type="AlphaFoldDB" id="A0A398DWG0"/>
<keyword evidence="6 8" id="KW-1133">Transmembrane helix</keyword>
<feature type="domain" description="Type II secretion system protein GspF" evidence="9">
    <location>
        <begin position="94"/>
        <end position="217"/>
    </location>
</feature>
<feature type="transmembrane region" description="Helical" evidence="8">
    <location>
        <begin position="246"/>
        <end position="266"/>
    </location>
</feature>
<dbReference type="OrthoDB" id="9805682at2"/>
<keyword evidence="4" id="KW-0997">Cell inner membrane</keyword>
<dbReference type="Gene3D" id="1.20.81.30">
    <property type="entry name" value="Type II secretion system (T2SS), domain F"/>
    <property type="match status" value="2"/>
</dbReference>
<dbReference type="PRINTS" id="PR00812">
    <property type="entry name" value="BCTERIALGSPF"/>
</dbReference>
<feature type="transmembrane region" description="Helical" evidence="8">
    <location>
        <begin position="196"/>
        <end position="226"/>
    </location>
</feature>
<comment type="caution">
    <text evidence="10">The sequence shown here is derived from an EMBL/GenBank/DDBJ whole genome shotgun (WGS) entry which is preliminary data.</text>
</comment>
<evidence type="ECO:0000313" key="10">
    <source>
        <dbReference type="EMBL" id="RIE16227.1"/>
    </source>
</evidence>
<evidence type="ECO:0000256" key="5">
    <source>
        <dbReference type="ARBA" id="ARBA00022692"/>
    </source>
</evidence>
<keyword evidence="7 8" id="KW-0472">Membrane</keyword>
<sequence length="428" mass="45272">MATFTYVAADRSGSTQRGSINAANTHEAAELIRGKGLVPVNITSARASGGRLAVRSTGPSPRALFPNATGVSGEAKQGRLAAGGAIAAKDMSIFTSQLGTMLNAGLPITKTLDIQSKQLSSKKLRTITDDLKKKVESGLPLSTAMDNYPGVFSTLYTAMVRSGEASGNLGNSLLKMATFLEREAELKRKIRSATSYPLIVIIASVAIILGLFIFVLPQFVGFLAALNVPLPLPTRMTLAMSSFLVHQWYVVLGVAAVIFFAARAWFRTPRGIHWKDNIALKAPVIGPLVLKTSMARFTDTLATLFGAGVPLISCLEMVGGTMGNTIVSATIDRVIVSIKSGTALSAAMAETEFFTPMVIQMTAVGEESGSLETMLGKVATFYQAEVDSATDNLTNAINPILMIVVGGMIGWILISLYLPIFKMAGGIS</sequence>
<dbReference type="EMBL" id="QXIY01000034">
    <property type="protein sequence ID" value="RIE16227.1"/>
    <property type="molecule type" value="Genomic_DNA"/>
</dbReference>
<evidence type="ECO:0000256" key="3">
    <source>
        <dbReference type="ARBA" id="ARBA00022475"/>
    </source>
</evidence>
<dbReference type="InterPro" id="IPR018076">
    <property type="entry name" value="T2SS_GspF_dom"/>
</dbReference>
<evidence type="ECO:0000256" key="7">
    <source>
        <dbReference type="ARBA" id="ARBA00023136"/>
    </source>
</evidence>
<organism evidence="10 11">
    <name type="scientific">Candidatus Cryosericum septentrionale</name>
    <dbReference type="NCBI Taxonomy" id="2290913"/>
    <lineage>
        <taxon>Bacteria</taxon>
        <taxon>Pseudomonadati</taxon>
        <taxon>Caldisericota/Cryosericota group</taxon>
        <taxon>Candidatus Cryosericota</taxon>
        <taxon>Candidatus Cryosericia</taxon>
        <taxon>Candidatus Cryosericales</taxon>
        <taxon>Candidatus Cryosericaceae</taxon>
        <taxon>Candidatus Cryosericum</taxon>
    </lineage>
</organism>
<dbReference type="PANTHER" id="PTHR30012:SF0">
    <property type="entry name" value="TYPE II SECRETION SYSTEM PROTEIN F-RELATED"/>
    <property type="match status" value="1"/>
</dbReference>
<dbReference type="InterPro" id="IPR042094">
    <property type="entry name" value="T2SS_GspF_sf"/>
</dbReference>
<dbReference type="RefSeq" id="WP_119086239.1">
    <property type="nucleotide sequence ID" value="NZ_QXIY01000034.1"/>
</dbReference>
<dbReference type="GO" id="GO:0005886">
    <property type="term" value="C:plasma membrane"/>
    <property type="evidence" value="ECO:0007669"/>
    <property type="project" value="UniProtKB-SubCell"/>
</dbReference>
<comment type="subcellular location">
    <subcellularLocation>
        <location evidence="1">Cell inner membrane</location>
        <topology evidence="1">Multi-pass membrane protein</topology>
    </subcellularLocation>
</comment>
<protein>
    <submittedName>
        <fullName evidence="10">Type II secretion system F family protein</fullName>
    </submittedName>
</protein>
<reference evidence="10 11" key="1">
    <citation type="submission" date="2018-09" db="EMBL/GenBank/DDBJ databases">
        <title>Discovery and Ecogenomic Context for Candidatus Cryosericales, a Global Caldiserica Order Active in Thawing Permafrost.</title>
        <authorList>
            <person name="Martinez M.A."/>
            <person name="Woodcroft B.J."/>
            <person name="Ignacio Espinoza J.C."/>
            <person name="Zayed A."/>
            <person name="Singleton C.M."/>
            <person name="Boyd J."/>
            <person name="Li Y.-F."/>
            <person name="Purvine S."/>
            <person name="Maughan H."/>
            <person name="Hodgkins S.B."/>
            <person name="Anderson D."/>
            <person name="Sederholm M."/>
            <person name="Temperton B."/>
            <person name="Saleska S.R."/>
            <person name="Tyson G.W."/>
            <person name="Rich V.I."/>
        </authorList>
    </citation>
    <scope>NUCLEOTIDE SEQUENCE [LARGE SCALE GENOMIC DNA]</scope>
    <source>
        <strain evidence="10 11">SMC1</strain>
    </source>
</reference>
<comment type="similarity">
    <text evidence="2">Belongs to the GSP F family.</text>
</comment>
<name>A0A398DWG0_9BACT</name>
<dbReference type="FunFam" id="1.20.81.30:FF:000001">
    <property type="entry name" value="Type II secretion system protein F"/>
    <property type="match status" value="2"/>
</dbReference>
<feature type="transmembrane region" description="Helical" evidence="8">
    <location>
        <begin position="400"/>
        <end position="420"/>
    </location>
</feature>
<gene>
    <name evidence="10" type="ORF">SMC1_07915</name>
</gene>
<dbReference type="PANTHER" id="PTHR30012">
    <property type="entry name" value="GENERAL SECRETION PATHWAY PROTEIN"/>
    <property type="match status" value="1"/>
</dbReference>